<protein>
    <submittedName>
        <fullName evidence="1">Uncharacterized protein</fullName>
    </submittedName>
</protein>
<evidence type="ECO:0000313" key="2">
    <source>
        <dbReference type="Proteomes" id="UP000092462"/>
    </source>
</evidence>
<organism evidence="1 2">
    <name type="scientific">Phlebotomus papatasi</name>
    <name type="common">Sandfly</name>
    <dbReference type="NCBI Taxonomy" id="29031"/>
    <lineage>
        <taxon>Eukaryota</taxon>
        <taxon>Metazoa</taxon>
        <taxon>Ecdysozoa</taxon>
        <taxon>Arthropoda</taxon>
        <taxon>Hexapoda</taxon>
        <taxon>Insecta</taxon>
        <taxon>Pterygota</taxon>
        <taxon>Neoptera</taxon>
        <taxon>Endopterygota</taxon>
        <taxon>Diptera</taxon>
        <taxon>Nematocera</taxon>
        <taxon>Psychodoidea</taxon>
        <taxon>Psychodidae</taxon>
        <taxon>Phlebotomus</taxon>
        <taxon>Phlebotomus</taxon>
    </lineage>
</organism>
<dbReference type="EnsemblMetazoa" id="PPAI005545-RA">
    <property type="protein sequence ID" value="PPAI005545-PA"/>
    <property type="gene ID" value="PPAI005545"/>
</dbReference>
<dbReference type="AlphaFoldDB" id="A0A1B0DCK6"/>
<accession>A0A1B0DCK6</accession>
<dbReference type="Proteomes" id="UP000092462">
    <property type="component" value="Unassembled WGS sequence"/>
</dbReference>
<sequence length="136" mass="15606">MNDLTACPPETFEHLFGNTIFVVDQLTILEKTRFQQEIRALVSQEYRVHVKIAYKATRLLLLFDVEAHQATLKSIIIGVDHTPFHLTFWGPEERNGGDCRGALPVTEDYTMLFHVLFLAMAGMLNDAFRNEDDDSY</sequence>
<name>A0A1B0DCK6_PHLPP</name>
<evidence type="ECO:0000313" key="1">
    <source>
        <dbReference type="EnsemblMetazoa" id="PPAI005545-PA"/>
    </source>
</evidence>
<keyword evidence="2" id="KW-1185">Reference proteome</keyword>
<reference evidence="1" key="1">
    <citation type="submission" date="2022-08" db="UniProtKB">
        <authorList>
            <consortium name="EnsemblMetazoa"/>
        </authorList>
    </citation>
    <scope>IDENTIFICATION</scope>
    <source>
        <strain evidence="1">Israel</strain>
    </source>
</reference>
<dbReference type="VEuPathDB" id="VectorBase:PPAI005545"/>
<dbReference type="EMBL" id="AJVK01030913">
    <property type="status" value="NOT_ANNOTATED_CDS"/>
    <property type="molecule type" value="Genomic_DNA"/>
</dbReference>
<proteinExistence type="predicted"/>